<evidence type="ECO:0000313" key="2">
    <source>
        <dbReference type="Proteomes" id="UP001060085"/>
    </source>
</evidence>
<proteinExistence type="predicted"/>
<comment type="caution">
    <text evidence="1">The sequence shown here is derived from an EMBL/GenBank/DDBJ whole genome shotgun (WGS) entry which is preliminary data.</text>
</comment>
<name>A0ACC0BMJ7_CATRO</name>
<evidence type="ECO:0000313" key="1">
    <source>
        <dbReference type="EMBL" id="KAI5673838.1"/>
    </source>
</evidence>
<organism evidence="1 2">
    <name type="scientific">Catharanthus roseus</name>
    <name type="common">Madagascar periwinkle</name>
    <name type="synonym">Vinca rosea</name>
    <dbReference type="NCBI Taxonomy" id="4058"/>
    <lineage>
        <taxon>Eukaryota</taxon>
        <taxon>Viridiplantae</taxon>
        <taxon>Streptophyta</taxon>
        <taxon>Embryophyta</taxon>
        <taxon>Tracheophyta</taxon>
        <taxon>Spermatophyta</taxon>
        <taxon>Magnoliopsida</taxon>
        <taxon>eudicotyledons</taxon>
        <taxon>Gunneridae</taxon>
        <taxon>Pentapetalae</taxon>
        <taxon>asterids</taxon>
        <taxon>lamiids</taxon>
        <taxon>Gentianales</taxon>
        <taxon>Apocynaceae</taxon>
        <taxon>Rauvolfioideae</taxon>
        <taxon>Vinceae</taxon>
        <taxon>Catharanthinae</taxon>
        <taxon>Catharanthus</taxon>
    </lineage>
</organism>
<keyword evidence="2" id="KW-1185">Reference proteome</keyword>
<reference evidence="2" key="1">
    <citation type="journal article" date="2023" name="Nat. Plants">
        <title>Single-cell RNA sequencing provides a high-resolution roadmap for understanding the multicellular compartmentation of specialized metabolism.</title>
        <authorList>
            <person name="Sun S."/>
            <person name="Shen X."/>
            <person name="Li Y."/>
            <person name="Li Y."/>
            <person name="Wang S."/>
            <person name="Li R."/>
            <person name="Zhang H."/>
            <person name="Shen G."/>
            <person name="Guo B."/>
            <person name="Wei J."/>
            <person name="Xu J."/>
            <person name="St-Pierre B."/>
            <person name="Chen S."/>
            <person name="Sun C."/>
        </authorList>
    </citation>
    <scope>NUCLEOTIDE SEQUENCE [LARGE SCALE GENOMIC DNA]</scope>
</reference>
<sequence length="135" mass="15203">MNVSFHLYKQPGQGCWKPQYPKKLRNSNQTGNGNRQSPIGRNPRPSCTYCGCEGHMVEVCYKNIGTCFHCGRARYFAKQYSATQLTTSETPRGVGRPPNTARLLHFSFIDPHFCQPAMEAFTRGGALKLLLLFNT</sequence>
<protein>
    <submittedName>
        <fullName evidence="1">Uncharacterized protein</fullName>
    </submittedName>
</protein>
<gene>
    <name evidence="1" type="ORF">M9H77_14202</name>
</gene>
<dbReference type="Proteomes" id="UP001060085">
    <property type="component" value="Linkage Group LG03"/>
</dbReference>
<dbReference type="EMBL" id="CM044703">
    <property type="protein sequence ID" value="KAI5673838.1"/>
    <property type="molecule type" value="Genomic_DNA"/>
</dbReference>
<accession>A0ACC0BMJ7</accession>